<gene>
    <name evidence="2" type="ORF">PXEA_LOCUS10014</name>
</gene>
<dbReference type="Proteomes" id="UP000784294">
    <property type="component" value="Unassembled WGS sequence"/>
</dbReference>
<organism evidence="2 3">
    <name type="scientific">Protopolystoma xenopodis</name>
    <dbReference type="NCBI Taxonomy" id="117903"/>
    <lineage>
        <taxon>Eukaryota</taxon>
        <taxon>Metazoa</taxon>
        <taxon>Spiralia</taxon>
        <taxon>Lophotrochozoa</taxon>
        <taxon>Platyhelminthes</taxon>
        <taxon>Monogenea</taxon>
        <taxon>Polyopisthocotylea</taxon>
        <taxon>Polystomatidea</taxon>
        <taxon>Polystomatidae</taxon>
        <taxon>Protopolystoma</taxon>
    </lineage>
</organism>
<evidence type="ECO:0000313" key="2">
    <source>
        <dbReference type="EMBL" id="VEL16574.1"/>
    </source>
</evidence>
<dbReference type="InterPro" id="IPR050358">
    <property type="entry name" value="RSE1/DDB1/CFT1"/>
</dbReference>
<dbReference type="GO" id="GO:0003676">
    <property type="term" value="F:nucleic acid binding"/>
    <property type="evidence" value="ECO:0007669"/>
    <property type="project" value="InterPro"/>
</dbReference>
<accession>A0A3S5BSP3</accession>
<dbReference type="Gene3D" id="1.10.150.910">
    <property type="match status" value="1"/>
</dbReference>
<dbReference type="EMBL" id="CAAALY010029004">
    <property type="protein sequence ID" value="VEL16574.1"/>
    <property type="molecule type" value="Genomic_DNA"/>
</dbReference>
<dbReference type="GO" id="GO:0016567">
    <property type="term" value="P:protein ubiquitination"/>
    <property type="evidence" value="ECO:0007669"/>
    <property type="project" value="UniProtKB-UniPathway"/>
</dbReference>
<dbReference type="PANTHER" id="PTHR10644">
    <property type="entry name" value="DNA REPAIR/RNA PROCESSING CPSF FAMILY"/>
    <property type="match status" value="1"/>
</dbReference>
<proteinExistence type="predicted"/>
<feature type="domain" description="RSE1/DDB1/CPSF1 C-terminal" evidence="1">
    <location>
        <begin position="13"/>
        <end position="86"/>
    </location>
</feature>
<keyword evidence="3" id="KW-1185">Reference proteome</keyword>
<dbReference type="UniPathway" id="UPA00143"/>
<dbReference type="InterPro" id="IPR004871">
    <property type="entry name" value="RSE1/DDB1/CPSF1_C"/>
</dbReference>
<name>A0A3S5BSP3_9PLAT</name>
<dbReference type="AlphaFoldDB" id="A0A3S5BSP3"/>
<protein>
    <recommendedName>
        <fullName evidence="1">RSE1/DDB1/CPSF1 C-terminal domain-containing protein</fullName>
    </recommendedName>
</protein>
<dbReference type="Pfam" id="PF03178">
    <property type="entry name" value="CPSF_A"/>
    <property type="match status" value="1"/>
</dbReference>
<evidence type="ECO:0000313" key="3">
    <source>
        <dbReference type="Proteomes" id="UP000784294"/>
    </source>
</evidence>
<dbReference type="GO" id="GO:0005634">
    <property type="term" value="C:nucleus"/>
    <property type="evidence" value="ECO:0007669"/>
    <property type="project" value="InterPro"/>
</dbReference>
<evidence type="ECO:0000259" key="1">
    <source>
        <dbReference type="Pfam" id="PF03178"/>
    </source>
</evidence>
<sequence>MQNPEERWPAVGQSGCMYGSVQGSLGLIFQVSPILFAFLKELESRLADLVVPVGGFAHHAWRAFKEERMVKMAQNFVDGDLIETVLDLTSEDKARLVKGLRIPVRLVISVFLYL</sequence>
<dbReference type="OrthoDB" id="433457at2759"/>
<comment type="caution">
    <text evidence="2">The sequence shown here is derived from an EMBL/GenBank/DDBJ whole genome shotgun (WGS) entry which is preliminary data.</text>
</comment>
<reference evidence="2" key="1">
    <citation type="submission" date="2018-11" db="EMBL/GenBank/DDBJ databases">
        <authorList>
            <consortium name="Pathogen Informatics"/>
        </authorList>
    </citation>
    <scope>NUCLEOTIDE SEQUENCE</scope>
</reference>